<evidence type="ECO:0000313" key="2">
    <source>
        <dbReference type="EMBL" id="KAL0282732.1"/>
    </source>
</evidence>
<reference evidence="2" key="1">
    <citation type="submission" date="2020-06" db="EMBL/GenBank/DDBJ databases">
        <authorList>
            <person name="Li T."/>
            <person name="Hu X."/>
            <person name="Zhang T."/>
            <person name="Song X."/>
            <person name="Zhang H."/>
            <person name="Dai N."/>
            <person name="Sheng W."/>
            <person name="Hou X."/>
            <person name="Wei L."/>
        </authorList>
    </citation>
    <scope>NUCLEOTIDE SEQUENCE</scope>
    <source>
        <strain evidence="2">G01</strain>
        <tissue evidence="2">Leaf</tissue>
    </source>
</reference>
<reference evidence="2" key="2">
    <citation type="journal article" date="2024" name="Plant">
        <title>Genomic evolution and insights into agronomic trait innovations of Sesamum species.</title>
        <authorList>
            <person name="Miao H."/>
            <person name="Wang L."/>
            <person name="Qu L."/>
            <person name="Liu H."/>
            <person name="Sun Y."/>
            <person name="Le M."/>
            <person name="Wang Q."/>
            <person name="Wei S."/>
            <person name="Zheng Y."/>
            <person name="Lin W."/>
            <person name="Duan Y."/>
            <person name="Cao H."/>
            <person name="Xiong S."/>
            <person name="Wang X."/>
            <person name="Wei L."/>
            <person name="Li C."/>
            <person name="Ma Q."/>
            <person name="Ju M."/>
            <person name="Zhao R."/>
            <person name="Li G."/>
            <person name="Mu C."/>
            <person name="Tian Q."/>
            <person name="Mei H."/>
            <person name="Zhang T."/>
            <person name="Gao T."/>
            <person name="Zhang H."/>
        </authorList>
    </citation>
    <scope>NUCLEOTIDE SEQUENCE</scope>
    <source>
        <strain evidence="2">G01</strain>
    </source>
</reference>
<gene>
    <name evidence="2" type="ORF">Sangu_2933600</name>
</gene>
<evidence type="ECO:0000256" key="1">
    <source>
        <dbReference type="SAM" id="MobiDB-lite"/>
    </source>
</evidence>
<protein>
    <submittedName>
        <fullName evidence="2">Uncharacterized protein</fullName>
    </submittedName>
</protein>
<feature type="region of interest" description="Disordered" evidence="1">
    <location>
        <begin position="98"/>
        <end position="127"/>
    </location>
</feature>
<feature type="compositionally biased region" description="Basic residues" evidence="1">
    <location>
        <begin position="104"/>
        <end position="116"/>
    </location>
</feature>
<proteinExistence type="predicted"/>
<dbReference type="EMBL" id="JACGWK010001792">
    <property type="protein sequence ID" value="KAL0282732.1"/>
    <property type="molecule type" value="Genomic_DNA"/>
</dbReference>
<feature type="region of interest" description="Disordered" evidence="1">
    <location>
        <begin position="1"/>
        <end position="25"/>
    </location>
</feature>
<organism evidence="2">
    <name type="scientific">Sesamum angustifolium</name>
    <dbReference type="NCBI Taxonomy" id="2727405"/>
    <lineage>
        <taxon>Eukaryota</taxon>
        <taxon>Viridiplantae</taxon>
        <taxon>Streptophyta</taxon>
        <taxon>Embryophyta</taxon>
        <taxon>Tracheophyta</taxon>
        <taxon>Spermatophyta</taxon>
        <taxon>Magnoliopsida</taxon>
        <taxon>eudicotyledons</taxon>
        <taxon>Gunneridae</taxon>
        <taxon>Pentapetalae</taxon>
        <taxon>asterids</taxon>
        <taxon>lamiids</taxon>
        <taxon>Lamiales</taxon>
        <taxon>Pedaliaceae</taxon>
        <taxon>Sesamum</taxon>
    </lineage>
</organism>
<comment type="caution">
    <text evidence="2">The sequence shown here is derived from an EMBL/GenBank/DDBJ whole genome shotgun (WGS) entry which is preliminary data.</text>
</comment>
<dbReference type="AlphaFoldDB" id="A0AAW2IKA6"/>
<name>A0AAW2IKA6_9LAMI</name>
<sequence>MSWTSRSPRPCLRVSRSKNASRSRNGLRTTARLDDVSLDLLEDDVRIRFDQVGRKIIQNHGVKMLSLVEKLEDLKVGLDNDTRGFNLQGEMQEDWTLEEEKGKGKGFRSHCQRRGRSYYPNGKGQKEKEGWKFSMVEGK</sequence>
<accession>A0AAW2IKA6</accession>